<evidence type="ECO:0000313" key="1">
    <source>
        <dbReference type="EMBL" id="KAJ6391423.1"/>
    </source>
</evidence>
<proteinExistence type="predicted"/>
<gene>
    <name evidence="1" type="ORF">OIU77_025406</name>
</gene>
<protein>
    <submittedName>
        <fullName evidence="1">Uncharacterized protein</fullName>
    </submittedName>
</protein>
<comment type="caution">
    <text evidence="1">The sequence shown here is derived from an EMBL/GenBank/DDBJ whole genome shotgun (WGS) entry which is preliminary data.</text>
</comment>
<reference evidence="1" key="1">
    <citation type="submission" date="2022-10" db="EMBL/GenBank/DDBJ databases">
        <authorList>
            <person name="Hyden B.L."/>
            <person name="Feng K."/>
            <person name="Yates T."/>
            <person name="Jawdy S."/>
            <person name="Smart L.B."/>
            <person name="Muchero W."/>
        </authorList>
    </citation>
    <scope>NUCLEOTIDE SEQUENCE</scope>
    <source>
        <tissue evidence="1">Shoot tip</tissue>
    </source>
</reference>
<accession>A0ABQ9BW60</accession>
<sequence>MYLPYCTSKARQGKTLNHLAQPVPKITRKLLKPPKPRALMRFLISKNSTIHNATRWILLKNDFQKIL</sequence>
<organism evidence="1 2">
    <name type="scientific">Salix suchowensis</name>
    <dbReference type="NCBI Taxonomy" id="1278906"/>
    <lineage>
        <taxon>Eukaryota</taxon>
        <taxon>Viridiplantae</taxon>
        <taxon>Streptophyta</taxon>
        <taxon>Embryophyta</taxon>
        <taxon>Tracheophyta</taxon>
        <taxon>Spermatophyta</taxon>
        <taxon>Magnoliopsida</taxon>
        <taxon>eudicotyledons</taxon>
        <taxon>Gunneridae</taxon>
        <taxon>Pentapetalae</taxon>
        <taxon>rosids</taxon>
        <taxon>fabids</taxon>
        <taxon>Malpighiales</taxon>
        <taxon>Salicaceae</taxon>
        <taxon>Saliceae</taxon>
        <taxon>Salix</taxon>
    </lineage>
</organism>
<dbReference type="Proteomes" id="UP001141253">
    <property type="component" value="Chromosome 2"/>
</dbReference>
<evidence type="ECO:0000313" key="2">
    <source>
        <dbReference type="Proteomes" id="UP001141253"/>
    </source>
</evidence>
<name>A0ABQ9BW60_9ROSI</name>
<reference evidence="1" key="2">
    <citation type="journal article" date="2023" name="Int. J. Mol. Sci.">
        <title>De Novo Assembly and Annotation of 11 Diverse Shrub Willow (Salix) Genomes Reveals Novel Gene Organization in Sex-Linked Regions.</title>
        <authorList>
            <person name="Hyden B."/>
            <person name="Feng K."/>
            <person name="Yates T.B."/>
            <person name="Jawdy S."/>
            <person name="Cereghino C."/>
            <person name="Smart L.B."/>
            <person name="Muchero W."/>
        </authorList>
    </citation>
    <scope>NUCLEOTIDE SEQUENCE</scope>
    <source>
        <tissue evidence="1">Shoot tip</tissue>
    </source>
</reference>
<dbReference type="EMBL" id="JAPFFI010000006">
    <property type="protein sequence ID" value="KAJ6391423.1"/>
    <property type="molecule type" value="Genomic_DNA"/>
</dbReference>
<keyword evidence="2" id="KW-1185">Reference proteome</keyword>